<reference evidence="2 3" key="1">
    <citation type="submission" date="2016-11" db="EMBL/GenBank/DDBJ databases">
        <authorList>
            <person name="Jaros S."/>
            <person name="Januszkiewicz K."/>
            <person name="Wedrychowicz H."/>
        </authorList>
    </citation>
    <scope>NUCLEOTIDE SEQUENCE [LARGE SCALE GENOMIC DNA]</scope>
    <source>
        <strain evidence="2 3">DSM 16917</strain>
    </source>
</reference>
<organism evidence="2 3">
    <name type="scientific">Ferrimonas marina</name>
    <dbReference type="NCBI Taxonomy" id="299255"/>
    <lineage>
        <taxon>Bacteria</taxon>
        <taxon>Pseudomonadati</taxon>
        <taxon>Pseudomonadota</taxon>
        <taxon>Gammaproteobacteria</taxon>
        <taxon>Alteromonadales</taxon>
        <taxon>Ferrimonadaceae</taxon>
        <taxon>Ferrimonas</taxon>
    </lineage>
</organism>
<name>A0A1M5VTI4_9GAMM</name>
<keyword evidence="3" id="KW-1185">Reference proteome</keyword>
<proteinExistence type="predicted"/>
<feature type="compositionally biased region" description="Basic and acidic residues" evidence="1">
    <location>
        <begin position="19"/>
        <end position="28"/>
    </location>
</feature>
<feature type="region of interest" description="Disordered" evidence="1">
    <location>
        <begin position="19"/>
        <end position="50"/>
    </location>
</feature>
<dbReference type="EMBL" id="FQXG01000004">
    <property type="protein sequence ID" value="SHH78243.1"/>
    <property type="molecule type" value="Genomic_DNA"/>
</dbReference>
<sequence length="50" mass="6368">MKTIPDEWLEITSKKPRRMQWEEQESRRKDRGWRGHRRDKRRVDGDRFDL</sequence>
<dbReference type="Proteomes" id="UP000184268">
    <property type="component" value="Unassembled WGS sequence"/>
</dbReference>
<dbReference type="AlphaFoldDB" id="A0A1M5VTI4"/>
<feature type="compositionally biased region" description="Basic residues" evidence="1">
    <location>
        <begin position="29"/>
        <end position="40"/>
    </location>
</feature>
<feature type="compositionally biased region" description="Basic and acidic residues" evidence="1">
    <location>
        <begin position="41"/>
        <end position="50"/>
    </location>
</feature>
<gene>
    <name evidence="2" type="ORF">SAMN02745129_2962</name>
</gene>
<evidence type="ECO:0000313" key="2">
    <source>
        <dbReference type="EMBL" id="SHH78243.1"/>
    </source>
</evidence>
<protein>
    <submittedName>
        <fullName evidence="2">Uncharacterized protein</fullName>
    </submittedName>
</protein>
<evidence type="ECO:0000313" key="3">
    <source>
        <dbReference type="Proteomes" id="UP000184268"/>
    </source>
</evidence>
<evidence type="ECO:0000256" key="1">
    <source>
        <dbReference type="SAM" id="MobiDB-lite"/>
    </source>
</evidence>
<dbReference type="RefSeq" id="WP_156479983.1">
    <property type="nucleotide sequence ID" value="NZ_FQXG01000004.1"/>
</dbReference>
<accession>A0A1M5VTI4</accession>